<feature type="region of interest" description="Disordered" evidence="1">
    <location>
        <begin position="399"/>
        <end position="504"/>
    </location>
</feature>
<feature type="region of interest" description="Disordered" evidence="1">
    <location>
        <begin position="711"/>
        <end position="809"/>
    </location>
</feature>
<reference evidence="2 3" key="1">
    <citation type="submission" date="2016-03" db="EMBL/GenBank/DDBJ databases">
        <title>Comparative genomics of Pseudogymnoascus destructans, the fungus causing white-nose syndrome of bats.</title>
        <authorList>
            <person name="Palmer J.M."/>
            <person name="Drees K.P."/>
            <person name="Foster J.T."/>
            <person name="Lindner D.L."/>
        </authorList>
    </citation>
    <scope>NUCLEOTIDE SEQUENCE [LARGE SCALE GENOMIC DNA]</scope>
    <source>
        <strain evidence="2 3">UAMH 10579</strain>
    </source>
</reference>
<feature type="compositionally biased region" description="Acidic residues" evidence="1">
    <location>
        <begin position="903"/>
        <end position="917"/>
    </location>
</feature>
<dbReference type="OrthoDB" id="3440387at2759"/>
<protein>
    <submittedName>
        <fullName evidence="2">Uncharacterized protein</fullName>
    </submittedName>
</protein>
<accession>A0A1B8GIM2</accession>
<sequence>MGDELMQEIIHGDYLIVYVQSIGGRRPPNEIHPTSERMVRILPVGGNGGASASGPQSFIRFNNHFRNIRDLVFYPTRKNERVTLDNLKGPSPQIASPEDANKSPMAAEAGVRMATGDRSCTIFNDFDVDPLPLAHDDRMEHLFAHTDNIRQRGSVISFGMVVNDDKKTGYEFCQLEFAAAEGDRILIVAIKIPDEKKKFSSLKLKKQILNVDLEELVIQNFIGVDKGFFAIKEYGKQDGDETSAPLGPKSHEFYNLDLEKSMEKDLFENYSHEVGRVCLEANQFNAGLFEEWREMIPSQTMDEHLKNIYELYTQEALSIVEQLKTPPMDGSDGGHQDLTALTGGNDQLRRKLHIVRDAQTYVMSRRKDLEFERVQEYNFGKKIGPGLPRPRRTTTVIRRPTGGYMAPRPHIPDLSYSSGSTTPRARTPTQGHIRGNMTNVTPRPRAPPLSYSSSHMGGDTTNVRPRPRTPPLSYSSGNMTNTTPRPHTPSLSYSSGSTTPTNSPVRRAQMVKLDKGKGKEVLATGNETLKEILERLMKNPSFIRMKDKPKGKYTAGELVRLRRQAEENMWNIKIPSLGRSLVSDSGRGGMLHLTVDRSHSLGRSLVPDSGGSGLLHLTVDRSHSLGRSLVPDSRGGGLLHPTVGHPLGRNRVSDSGGGGILQPTVDDHRGRRNRVSDSGGGGLLSPTVGHPLRRNRVSDYSSSGIIHPTVDDRPWRRNRVSDSGGGGLLRPSVGHSVGRNLVSDSGGGGLVRPNAGAGRNAGAEEGAKAGARANTSARPGSRVHLTVEYDADTQTGANSRADAGGDARTNTVAGSNAAANADAGGKGAQAGARFNIGPQTGSKAHVAVKYDADTQTGADTRVDAGGDARANTVAGSSVAANTLATMDTGATVGANTGTALNTDNDEDWESSDDDEEGGVSLTPEPVNTKQELPPLATLSKPRTLDGQSDSVSSRSTQESMARKRSQRPLSSDEDSPVKRSQNGGGGVSIRSVSTEDNSSSNDDRKIESGGGTPDKAPSPKKRKLSDDNHAAPGGGRSDITKLT</sequence>
<keyword evidence="3" id="KW-1185">Reference proteome</keyword>
<feature type="region of interest" description="Disordered" evidence="1">
    <location>
        <begin position="639"/>
        <end position="698"/>
    </location>
</feature>
<feature type="compositionally biased region" description="Low complexity" evidence="1">
    <location>
        <begin position="890"/>
        <end position="902"/>
    </location>
</feature>
<evidence type="ECO:0000313" key="3">
    <source>
        <dbReference type="Proteomes" id="UP000091956"/>
    </source>
</evidence>
<organism evidence="2 3">
    <name type="scientific">Pseudogymnoascus verrucosus</name>
    <dbReference type="NCBI Taxonomy" id="342668"/>
    <lineage>
        <taxon>Eukaryota</taxon>
        <taxon>Fungi</taxon>
        <taxon>Dikarya</taxon>
        <taxon>Ascomycota</taxon>
        <taxon>Pezizomycotina</taxon>
        <taxon>Leotiomycetes</taxon>
        <taxon>Thelebolales</taxon>
        <taxon>Thelebolaceae</taxon>
        <taxon>Pseudogymnoascus</taxon>
    </lineage>
</organism>
<dbReference type="Proteomes" id="UP000091956">
    <property type="component" value="Unassembled WGS sequence"/>
</dbReference>
<feature type="compositionally biased region" description="Low complexity" evidence="1">
    <location>
        <begin position="754"/>
        <end position="773"/>
    </location>
</feature>
<dbReference type="AlphaFoldDB" id="A0A1B8GIM2"/>
<evidence type="ECO:0000313" key="2">
    <source>
        <dbReference type="EMBL" id="OBT95707.1"/>
    </source>
</evidence>
<name>A0A1B8GIM2_9PEZI</name>
<feature type="compositionally biased region" description="Polar residues" evidence="1">
    <location>
        <begin position="945"/>
        <end position="959"/>
    </location>
</feature>
<feature type="region of interest" description="Disordered" evidence="1">
    <location>
        <begin position="890"/>
        <end position="1043"/>
    </location>
</feature>
<reference evidence="3" key="2">
    <citation type="journal article" date="2018" name="Nat. Commun.">
        <title>Extreme sensitivity to ultraviolet light in the fungal pathogen causing white-nose syndrome of bats.</title>
        <authorList>
            <person name="Palmer J.M."/>
            <person name="Drees K.P."/>
            <person name="Foster J.T."/>
            <person name="Lindner D.L."/>
        </authorList>
    </citation>
    <scope>NUCLEOTIDE SEQUENCE [LARGE SCALE GENOMIC DNA]</scope>
    <source>
        <strain evidence="3">UAMH 10579</strain>
    </source>
</reference>
<evidence type="ECO:0000256" key="1">
    <source>
        <dbReference type="SAM" id="MobiDB-lite"/>
    </source>
</evidence>
<feature type="compositionally biased region" description="Polar residues" evidence="1">
    <location>
        <begin position="472"/>
        <end position="504"/>
    </location>
</feature>
<dbReference type="EMBL" id="KV460233">
    <property type="protein sequence ID" value="OBT95707.1"/>
    <property type="molecule type" value="Genomic_DNA"/>
</dbReference>
<feature type="compositionally biased region" description="Polar residues" evidence="1">
    <location>
        <begin position="990"/>
        <end position="1000"/>
    </location>
</feature>
<proteinExistence type="predicted"/>
<dbReference type="RefSeq" id="XP_018129440.1">
    <property type="nucleotide sequence ID" value="XM_018275983.2"/>
</dbReference>
<dbReference type="STRING" id="342668.A0A1B8GIM2"/>
<dbReference type="GeneID" id="28839924"/>
<feature type="compositionally biased region" description="Polar residues" evidence="1">
    <location>
        <begin position="415"/>
        <end position="441"/>
    </location>
</feature>
<gene>
    <name evidence="2" type="ORF">VE01_06538</name>
</gene>